<feature type="compositionally biased region" description="Basic and acidic residues" evidence="1">
    <location>
        <begin position="1"/>
        <end position="11"/>
    </location>
</feature>
<feature type="region of interest" description="Disordered" evidence="1">
    <location>
        <begin position="1"/>
        <end position="37"/>
    </location>
</feature>
<dbReference type="Proteomes" id="UP000013378">
    <property type="component" value="Unassembled WGS sequence"/>
</dbReference>
<accession>R1AWM3</accession>
<name>R1AWM3_9FIRM</name>
<keyword evidence="3" id="KW-1185">Reference proteome</keyword>
<dbReference type="STRING" id="1304284.L21TH_0322"/>
<sequence length="37" mass="4113">MMDTEEARNRFSSESVSKLSGKGTMIGHNPGETLHNY</sequence>
<dbReference type="AlphaFoldDB" id="R1AWM3"/>
<protein>
    <submittedName>
        <fullName evidence="2">Uncharacterized protein</fullName>
    </submittedName>
</protein>
<dbReference type="EMBL" id="ARZA01000047">
    <property type="protein sequence ID" value="EOD01583.1"/>
    <property type="molecule type" value="Genomic_DNA"/>
</dbReference>
<evidence type="ECO:0000313" key="3">
    <source>
        <dbReference type="Proteomes" id="UP000013378"/>
    </source>
</evidence>
<proteinExistence type="predicted"/>
<reference evidence="2 3" key="1">
    <citation type="journal article" date="2015" name="Geomicrobiol. J.">
        <title>Caldisalinibacter kiritimatiensis gen. nov., sp. nov., a moderately thermohalophilic thiosulfate-reducing bacterium from a hypersaline microbial mat.</title>
        <authorList>
            <person name="Ben Hania W."/>
            <person name="Joseph M."/>
            <person name="Fiebig A."/>
            <person name="Bunk B."/>
            <person name="Klenk H.-P."/>
            <person name="Fardeau M.-L."/>
            <person name="Spring S."/>
        </authorList>
    </citation>
    <scope>NUCLEOTIDE SEQUENCE [LARGE SCALE GENOMIC DNA]</scope>
    <source>
        <strain evidence="2 3">L21-TH-D2</strain>
    </source>
</reference>
<comment type="caution">
    <text evidence="2">The sequence shown here is derived from an EMBL/GenBank/DDBJ whole genome shotgun (WGS) entry which is preliminary data.</text>
</comment>
<evidence type="ECO:0000313" key="2">
    <source>
        <dbReference type="EMBL" id="EOD01583.1"/>
    </source>
</evidence>
<evidence type="ECO:0000256" key="1">
    <source>
        <dbReference type="SAM" id="MobiDB-lite"/>
    </source>
</evidence>
<gene>
    <name evidence="2" type="ORF">L21TH_0322</name>
</gene>
<organism evidence="2 3">
    <name type="scientific">Caldisalinibacter kiritimatiensis</name>
    <dbReference type="NCBI Taxonomy" id="1304284"/>
    <lineage>
        <taxon>Bacteria</taxon>
        <taxon>Bacillati</taxon>
        <taxon>Bacillota</taxon>
        <taxon>Tissierellia</taxon>
        <taxon>Tissierellales</taxon>
        <taxon>Thermohalobacteraceae</taxon>
        <taxon>Caldisalinibacter</taxon>
    </lineage>
</organism>